<feature type="non-terminal residue" evidence="1">
    <location>
        <position position="1"/>
    </location>
</feature>
<dbReference type="EMBL" id="JBHUEL010000011">
    <property type="protein sequence ID" value="MFD1768015.1"/>
    <property type="molecule type" value="Genomic_DNA"/>
</dbReference>
<organism evidence="1 2">
    <name type="scientific">Sphingorhabdus buctiana</name>
    <dbReference type="NCBI Taxonomy" id="1508805"/>
    <lineage>
        <taxon>Bacteria</taxon>
        <taxon>Pseudomonadati</taxon>
        <taxon>Pseudomonadota</taxon>
        <taxon>Alphaproteobacteria</taxon>
        <taxon>Sphingomonadales</taxon>
        <taxon>Sphingomonadaceae</taxon>
        <taxon>Sphingorhabdus</taxon>
    </lineage>
</organism>
<name>A0ABW4MGT9_9SPHN</name>
<evidence type="ECO:0000313" key="2">
    <source>
        <dbReference type="Proteomes" id="UP001597215"/>
    </source>
</evidence>
<gene>
    <name evidence="1" type="ORF">ACFSAG_14315</name>
</gene>
<reference evidence="2" key="1">
    <citation type="journal article" date="2019" name="Int. J. Syst. Evol. Microbiol.">
        <title>The Global Catalogue of Microorganisms (GCM) 10K type strain sequencing project: providing services to taxonomists for standard genome sequencing and annotation.</title>
        <authorList>
            <consortium name="The Broad Institute Genomics Platform"/>
            <consortium name="The Broad Institute Genome Sequencing Center for Infectious Disease"/>
            <person name="Wu L."/>
            <person name="Ma J."/>
        </authorList>
    </citation>
    <scope>NUCLEOTIDE SEQUENCE [LARGE SCALE GENOMIC DNA]</scope>
    <source>
        <strain evidence="2">CGMCC 1.12449</strain>
    </source>
</reference>
<dbReference type="Gene3D" id="1.10.260.40">
    <property type="entry name" value="lambda repressor-like DNA-binding domains"/>
    <property type="match status" value="1"/>
</dbReference>
<dbReference type="Proteomes" id="UP001597215">
    <property type="component" value="Unassembled WGS sequence"/>
</dbReference>
<comment type="caution">
    <text evidence="1">The sequence shown here is derived from an EMBL/GenBank/DDBJ whole genome shotgun (WGS) entry which is preliminary data.</text>
</comment>
<keyword evidence="2" id="KW-1185">Reference proteome</keyword>
<dbReference type="InterPro" id="IPR010982">
    <property type="entry name" value="Lambda_DNA-bd_dom_sf"/>
</dbReference>
<evidence type="ECO:0000313" key="1">
    <source>
        <dbReference type="EMBL" id="MFD1768015.1"/>
    </source>
</evidence>
<accession>A0ABW4MGT9</accession>
<protein>
    <submittedName>
        <fullName evidence="1">Uncharacterized protein</fullName>
    </submittedName>
</protein>
<sequence length="64" mass="7311">RSHSRPRWHNEIGDRHETVTSPIRFEKAFGIKADTLMHMQTTYDLAQARAHADDIVVDKVLVAA</sequence>
<proteinExistence type="predicted"/>